<feature type="transmembrane region" description="Helical" evidence="6">
    <location>
        <begin position="182"/>
        <end position="199"/>
    </location>
</feature>
<organism evidence="7 8">
    <name type="scientific">Pseudoneurospora amorphoporcata</name>
    <dbReference type="NCBI Taxonomy" id="241081"/>
    <lineage>
        <taxon>Eukaryota</taxon>
        <taxon>Fungi</taxon>
        <taxon>Dikarya</taxon>
        <taxon>Ascomycota</taxon>
        <taxon>Pezizomycotina</taxon>
        <taxon>Sordariomycetes</taxon>
        <taxon>Sordariomycetidae</taxon>
        <taxon>Sordariales</taxon>
        <taxon>Sordariaceae</taxon>
        <taxon>Pseudoneurospora</taxon>
    </lineage>
</organism>
<evidence type="ECO:0000256" key="3">
    <source>
        <dbReference type="ARBA" id="ARBA00022692"/>
    </source>
</evidence>
<evidence type="ECO:0000313" key="8">
    <source>
        <dbReference type="Proteomes" id="UP001303222"/>
    </source>
</evidence>
<protein>
    <submittedName>
        <fullName evidence="7">Ccc1 family</fullName>
    </submittedName>
</protein>
<evidence type="ECO:0000256" key="1">
    <source>
        <dbReference type="ARBA" id="ARBA00004127"/>
    </source>
</evidence>
<sequence>MGLGWYLKAKSEAASYKETLAKTRALVDFYYSSCLSEETSATIETTSSRCASACNTVILEEKDKCDLHVGQSTTAQHPFNQLLSNSLPGNTRFLDSPPPRLCEDLYQILLSISISITLAIPIHSSIIKPTACPLPNALPSLPPPPSPSRPLISALTIAAAYFLGGLLPLLPYHFVGVLRTALYTFIATISLALFLFGYVKTCLVLEQ</sequence>
<name>A0AAN6SI02_9PEZI</name>
<proteinExistence type="inferred from homology"/>
<keyword evidence="3 6" id="KW-0812">Transmembrane</keyword>
<reference evidence="7" key="2">
    <citation type="submission" date="2023-06" db="EMBL/GenBank/DDBJ databases">
        <authorList>
            <consortium name="Lawrence Berkeley National Laboratory"/>
            <person name="Mondo S.J."/>
            <person name="Hensen N."/>
            <person name="Bonometti L."/>
            <person name="Westerberg I."/>
            <person name="Brannstrom I.O."/>
            <person name="Guillou S."/>
            <person name="Cros-Aarteil S."/>
            <person name="Calhoun S."/>
            <person name="Haridas S."/>
            <person name="Kuo A."/>
            <person name="Pangilinan J."/>
            <person name="Riley R."/>
            <person name="Labutti K."/>
            <person name="Andreopoulos B."/>
            <person name="Lipzen A."/>
            <person name="Chen C."/>
            <person name="Yanf M."/>
            <person name="Daum C."/>
            <person name="Ng V."/>
            <person name="Clum A."/>
            <person name="Steindorff A."/>
            <person name="Ohm R."/>
            <person name="Martin F."/>
            <person name="Silar P."/>
            <person name="Natvig D."/>
            <person name="Lalanne C."/>
            <person name="Gautier V."/>
            <person name="Ament-Velasquez S.L."/>
            <person name="Kruys A."/>
            <person name="Hutchinson M.I."/>
            <person name="Powell A.J."/>
            <person name="Barry K."/>
            <person name="Miller A.N."/>
            <person name="Grigoriev I.V."/>
            <person name="Debuchy R."/>
            <person name="Gladieux P."/>
            <person name="Thoren M.H."/>
            <person name="Johannesson H."/>
        </authorList>
    </citation>
    <scope>NUCLEOTIDE SEQUENCE</scope>
    <source>
        <strain evidence="7">CBS 626.80</strain>
    </source>
</reference>
<gene>
    <name evidence="7" type="ORF">QBC32DRAFT_334560</name>
</gene>
<dbReference type="GO" id="GO:0030026">
    <property type="term" value="P:intracellular manganese ion homeostasis"/>
    <property type="evidence" value="ECO:0007669"/>
    <property type="project" value="InterPro"/>
</dbReference>
<dbReference type="GO" id="GO:0012505">
    <property type="term" value="C:endomembrane system"/>
    <property type="evidence" value="ECO:0007669"/>
    <property type="project" value="UniProtKB-SubCell"/>
</dbReference>
<dbReference type="InterPro" id="IPR008217">
    <property type="entry name" value="Ccc1_fam"/>
</dbReference>
<evidence type="ECO:0000256" key="6">
    <source>
        <dbReference type="SAM" id="Phobius"/>
    </source>
</evidence>
<accession>A0AAN6SI02</accession>
<comment type="similarity">
    <text evidence="2">Belongs to the CCC1 family.</text>
</comment>
<dbReference type="GO" id="GO:0005384">
    <property type="term" value="F:manganese ion transmembrane transporter activity"/>
    <property type="evidence" value="ECO:0007669"/>
    <property type="project" value="InterPro"/>
</dbReference>
<evidence type="ECO:0000256" key="4">
    <source>
        <dbReference type="ARBA" id="ARBA00022989"/>
    </source>
</evidence>
<comment type="caution">
    <text evidence="7">The sequence shown here is derived from an EMBL/GenBank/DDBJ whole genome shotgun (WGS) entry which is preliminary data.</text>
</comment>
<evidence type="ECO:0000256" key="2">
    <source>
        <dbReference type="ARBA" id="ARBA00007049"/>
    </source>
</evidence>
<dbReference type="EMBL" id="MU859081">
    <property type="protein sequence ID" value="KAK3955067.1"/>
    <property type="molecule type" value="Genomic_DNA"/>
</dbReference>
<keyword evidence="4 6" id="KW-1133">Transmembrane helix</keyword>
<evidence type="ECO:0000313" key="7">
    <source>
        <dbReference type="EMBL" id="KAK3955067.1"/>
    </source>
</evidence>
<keyword evidence="5 6" id="KW-0472">Membrane</keyword>
<dbReference type="AlphaFoldDB" id="A0AAN6SI02"/>
<evidence type="ECO:0000256" key="5">
    <source>
        <dbReference type="ARBA" id="ARBA00023136"/>
    </source>
</evidence>
<comment type="subcellular location">
    <subcellularLocation>
        <location evidence="1">Endomembrane system</location>
        <topology evidence="1">Multi-pass membrane protein</topology>
    </subcellularLocation>
</comment>
<dbReference type="Pfam" id="PF01988">
    <property type="entry name" value="VIT1"/>
    <property type="match status" value="1"/>
</dbReference>
<feature type="transmembrane region" description="Helical" evidence="6">
    <location>
        <begin position="108"/>
        <end position="131"/>
    </location>
</feature>
<feature type="transmembrane region" description="Helical" evidence="6">
    <location>
        <begin position="151"/>
        <end position="170"/>
    </location>
</feature>
<dbReference type="Proteomes" id="UP001303222">
    <property type="component" value="Unassembled WGS sequence"/>
</dbReference>
<reference evidence="7" key="1">
    <citation type="journal article" date="2023" name="Mol. Phylogenet. Evol.">
        <title>Genome-scale phylogeny and comparative genomics of the fungal order Sordariales.</title>
        <authorList>
            <person name="Hensen N."/>
            <person name="Bonometti L."/>
            <person name="Westerberg I."/>
            <person name="Brannstrom I.O."/>
            <person name="Guillou S."/>
            <person name="Cros-Aarteil S."/>
            <person name="Calhoun S."/>
            <person name="Haridas S."/>
            <person name="Kuo A."/>
            <person name="Mondo S."/>
            <person name="Pangilinan J."/>
            <person name="Riley R."/>
            <person name="LaButti K."/>
            <person name="Andreopoulos B."/>
            <person name="Lipzen A."/>
            <person name="Chen C."/>
            <person name="Yan M."/>
            <person name="Daum C."/>
            <person name="Ng V."/>
            <person name="Clum A."/>
            <person name="Steindorff A."/>
            <person name="Ohm R.A."/>
            <person name="Martin F."/>
            <person name="Silar P."/>
            <person name="Natvig D.O."/>
            <person name="Lalanne C."/>
            <person name="Gautier V."/>
            <person name="Ament-Velasquez S.L."/>
            <person name="Kruys A."/>
            <person name="Hutchinson M.I."/>
            <person name="Powell A.J."/>
            <person name="Barry K."/>
            <person name="Miller A.N."/>
            <person name="Grigoriev I.V."/>
            <person name="Debuchy R."/>
            <person name="Gladieux P."/>
            <person name="Hiltunen Thoren M."/>
            <person name="Johannesson H."/>
        </authorList>
    </citation>
    <scope>NUCLEOTIDE SEQUENCE</scope>
    <source>
        <strain evidence="7">CBS 626.80</strain>
    </source>
</reference>
<keyword evidence="8" id="KW-1185">Reference proteome</keyword>